<organism evidence="3 4">
    <name type="scientific">Alistipes dispar</name>
    <dbReference type="NCBI Taxonomy" id="2585119"/>
    <lineage>
        <taxon>Bacteria</taxon>
        <taxon>Pseudomonadati</taxon>
        <taxon>Bacteroidota</taxon>
        <taxon>Bacteroidia</taxon>
        <taxon>Bacteroidales</taxon>
        <taxon>Rikenellaceae</taxon>
        <taxon>Alistipes</taxon>
    </lineage>
</organism>
<dbReference type="KEGG" id="ada:A5CPEGH6_00320"/>
<gene>
    <name evidence="3" type="ORF">A5CPEGH6_00320</name>
</gene>
<protein>
    <recommendedName>
        <fullName evidence="2">DUF5689 domain-containing protein</fullName>
    </recommendedName>
</protein>
<feature type="domain" description="DUF5689" evidence="2">
    <location>
        <begin position="38"/>
        <end position="254"/>
    </location>
</feature>
<evidence type="ECO:0000313" key="3">
    <source>
        <dbReference type="EMBL" id="BBL05394.1"/>
    </source>
</evidence>
<dbReference type="PROSITE" id="PS51257">
    <property type="entry name" value="PROKAR_LIPOPROTEIN"/>
    <property type="match status" value="1"/>
</dbReference>
<reference evidence="4" key="1">
    <citation type="submission" date="2019-06" db="EMBL/GenBank/DDBJ databases">
        <title>Alistipes onderdonkii subsp. vulgaris subsp. nov., Alistipes dispar sp. nov. and Alistipes communis sp. nov., isolated from human faeces, and creation of Alistipes onderdonkii subsp. onderdonkii subsp. nov.</title>
        <authorList>
            <person name="Sakamoto M."/>
            <person name="Ikeyama N."/>
            <person name="Ogata Y."/>
            <person name="Suda W."/>
            <person name="Iino T."/>
            <person name="Hattori M."/>
            <person name="Ohkuma M."/>
        </authorList>
    </citation>
    <scope>NUCLEOTIDE SEQUENCE [LARGE SCALE GENOMIC DNA]</scope>
    <source>
        <strain evidence="4">5CPEGH6</strain>
    </source>
</reference>
<dbReference type="EMBL" id="AP019736">
    <property type="protein sequence ID" value="BBL05394.1"/>
    <property type="molecule type" value="Genomic_DNA"/>
</dbReference>
<sequence>MRRTAGHFEALLAVCAAALAAGCDEATHPAPREEQRATNSVAYLKSLCDGRNSIVVTQEITVQGYVAANDRYGEFTKSLVIEDATGGITVAANLESVADVCPFGYVATLRCHGLVLCDYGGKIQIGVAPEGSGAGRIPAEDFARYVSIRMPEADEGLRAEAVTIDRIAERHIDTRVRIDGVHFPQAGAKWCDTDPQTGRSVTTERTLADDEGHTLPVRTAGTCTYAKEPVPAGTGSIYGVIDYFDGKYTLRVTNRDILFPENGL</sequence>
<dbReference type="GeneID" id="98672006"/>
<keyword evidence="4" id="KW-1185">Reference proteome</keyword>
<dbReference type="OrthoDB" id="1492759at2"/>
<evidence type="ECO:0000259" key="2">
    <source>
        <dbReference type="Pfam" id="PF18942"/>
    </source>
</evidence>
<dbReference type="AlphaFoldDB" id="A0A4Y1WY24"/>
<feature type="chain" id="PRO_5021315112" description="DUF5689 domain-containing protein" evidence="1">
    <location>
        <begin position="21"/>
        <end position="264"/>
    </location>
</feature>
<name>A0A4Y1WY24_9BACT</name>
<accession>A0A4Y1WY24</accession>
<keyword evidence="1" id="KW-0732">Signal</keyword>
<evidence type="ECO:0000256" key="1">
    <source>
        <dbReference type="SAM" id="SignalP"/>
    </source>
</evidence>
<dbReference type="Proteomes" id="UP000319374">
    <property type="component" value="Chromosome"/>
</dbReference>
<evidence type="ECO:0000313" key="4">
    <source>
        <dbReference type="Proteomes" id="UP000319374"/>
    </source>
</evidence>
<dbReference type="InterPro" id="IPR043744">
    <property type="entry name" value="DUF5689"/>
</dbReference>
<dbReference type="RefSeq" id="WP_141427410.1">
    <property type="nucleotide sequence ID" value="NZ_AP019736.1"/>
</dbReference>
<feature type="signal peptide" evidence="1">
    <location>
        <begin position="1"/>
        <end position="20"/>
    </location>
</feature>
<dbReference type="Pfam" id="PF18942">
    <property type="entry name" value="DUF5689"/>
    <property type="match status" value="1"/>
</dbReference>
<proteinExistence type="predicted"/>